<organism evidence="2 3">
    <name type="scientific">Paragonimus heterotremus</name>
    <dbReference type="NCBI Taxonomy" id="100268"/>
    <lineage>
        <taxon>Eukaryota</taxon>
        <taxon>Metazoa</taxon>
        <taxon>Spiralia</taxon>
        <taxon>Lophotrochozoa</taxon>
        <taxon>Platyhelminthes</taxon>
        <taxon>Trematoda</taxon>
        <taxon>Digenea</taxon>
        <taxon>Plagiorchiida</taxon>
        <taxon>Troglotremata</taxon>
        <taxon>Troglotrematidae</taxon>
        <taxon>Paragonimus</taxon>
    </lineage>
</organism>
<dbReference type="Gene3D" id="2.130.10.30">
    <property type="entry name" value="Regulator of chromosome condensation 1/beta-lactamase-inhibitor protein II"/>
    <property type="match status" value="1"/>
</dbReference>
<keyword evidence="3" id="KW-1185">Reference proteome</keyword>
<proteinExistence type="predicted"/>
<evidence type="ECO:0000256" key="1">
    <source>
        <dbReference type="PROSITE-ProRule" id="PRU00235"/>
    </source>
</evidence>
<sequence length="212" mass="22627">MYQFTTYVTDAGFVFIIGELKYFGEDGNIIIRTSLGDLSACVFSPDSFGGRPVVQTAAGWSNALALTDTGMVFTWGRSDLGQLGRPHLSGCHSGSPRTPDFDPVPGRVSFGDDDGSVTRIVDIRAGSEHFLAVDSDGNLWTWGWNEHGMCGVPTNTNSGNDSLDYSSGNKHCPCVIQPSRVNLLPVSSCQGLRPATTRLIGAGYGHSFACIV</sequence>
<evidence type="ECO:0000313" key="3">
    <source>
        <dbReference type="Proteomes" id="UP000748531"/>
    </source>
</evidence>
<gene>
    <name evidence="2" type="ORF">PHET_10114</name>
</gene>
<dbReference type="AlphaFoldDB" id="A0A8J4WCN1"/>
<dbReference type="PANTHER" id="PTHR45982:SF1">
    <property type="entry name" value="REGULATOR OF CHROMOSOME CONDENSATION"/>
    <property type="match status" value="1"/>
</dbReference>
<feature type="repeat" description="RCC1" evidence="1">
    <location>
        <begin position="137"/>
        <end position="212"/>
    </location>
</feature>
<dbReference type="InterPro" id="IPR009091">
    <property type="entry name" value="RCC1/BLIP-II"/>
</dbReference>
<dbReference type="PROSITE" id="PS50012">
    <property type="entry name" value="RCC1_3"/>
    <property type="match status" value="2"/>
</dbReference>
<name>A0A8J4WCN1_9TREM</name>
<dbReference type="Proteomes" id="UP000748531">
    <property type="component" value="Unassembled WGS sequence"/>
</dbReference>
<evidence type="ECO:0000313" key="2">
    <source>
        <dbReference type="EMBL" id="KAF5394806.1"/>
    </source>
</evidence>
<reference evidence="2" key="1">
    <citation type="submission" date="2019-05" db="EMBL/GenBank/DDBJ databases">
        <title>Annotation for the trematode Paragonimus heterotremus.</title>
        <authorList>
            <person name="Choi Y.-J."/>
        </authorList>
    </citation>
    <scope>NUCLEOTIDE SEQUENCE</scope>
    <source>
        <strain evidence="2">LC</strain>
    </source>
</reference>
<dbReference type="EMBL" id="LUCH01017676">
    <property type="protein sequence ID" value="KAF5394806.1"/>
    <property type="molecule type" value="Genomic_DNA"/>
</dbReference>
<dbReference type="InterPro" id="IPR051553">
    <property type="entry name" value="Ran_GTPase-activating"/>
</dbReference>
<comment type="caution">
    <text evidence="2">The sequence shown here is derived from an EMBL/GenBank/DDBJ whole genome shotgun (WGS) entry which is preliminary data.</text>
</comment>
<dbReference type="PANTHER" id="PTHR45982">
    <property type="entry name" value="REGULATOR OF CHROMOSOME CONDENSATION"/>
    <property type="match status" value="1"/>
</dbReference>
<protein>
    <submittedName>
        <fullName evidence="2">Secretion-regulating guanine nucleotide exchange factor</fullName>
    </submittedName>
</protein>
<dbReference type="InterPro" id="IPR000408">
    <property type="entry name" value="Reg_chr_condens"/>
</dbReference>
<feature type="repeat" description="RCC1" evidence="1">
    <location>
        <begin position="70"/>
        <end position="136"/>
    </location>
</feature>
<dbReference type="SUPFAM" id="SSF50985">
    <property type="entry name" value="RCC1/BLIP-II"/>
    <property type="match status" value="1"/>
</dbReference>
<dbReference type="Pfam" id="PF13540">
    <property type="entry name" value="RCC1_2"/>
    <property type="match status" value="2"/>
</dbReference>
<accession>A0A8J4WCN1</accession>
<dbReference type="OrthoDB" id="10256179at2759"/>